<dbReference type="PANTHER" id="PTHR43102:SF2">
    <property type="entry name" value="GAF DOMAIN-CONTAINING PROTEIN"/>
    <property type="match status" value="1"/>
</dbReference>
<dbReference type="Proteomes" id="UP001597307">
    <property type="component" value="Unassembled WGS sequence"/>
</dbReference>
<dbReference type="PANTHER" id="PTHR43102">
    <property type="entry name" value="SLR1143 PROTEIN"/>
    <property type="match status" value="1"/>
</dbReference>
<evidence type="ECO:0000313" key="3">
    <source>
        <dbReference type="Proteomes" id="UP001597307"/>
    </source>
</evidence>
<name>A0ABW4QBP0_9MICC</name>
<accession>A0ABW4QBP0</accession>
<reference evidence="3" key="1">
    <citation type="journal article" date="2019" name="Int. J. Syst. Evol. Microbiol.">
        <title>The Global Catalogue of Microorganisms (GCM) 10K type strain sequencing project: providing services to taxonomists for standard genome sequencing and annotation.</title>
        <authorList>
            <consortium name="The Broad Institute Genomics Platform"/>
            <consortium name="The Broad Institute Genome Sequencing Center for Infectious Disease"/>
            <person name="Wu L."/>
            <person name="Ma J."/>
        </authorList>
    </citation>
    <scope>NUCLEOTIDE SEQUENCE [LARGE SCALE GENOMIC DNA]</scope>
    <source>
        <strain evidence="3">JCM 11496</strain>
    </source>
</reference>
<keyword evidence="3" id="KW-1185">Reference proteome</keyword>
<dbReference type="Gene3D" id="3.30.450.40">
    <property type="match status" value="1"/>
</dbReference>
<protein>
    <submittedName>
        <fullName evidence="2">GAF domain-containing protein</fullName>
    </submittedName>
</protein>
<dbReference type="EMBL" id="JBHUGA010000067">
    <property type="protein sequence ID" value="MFD1848168.1"/>
    <property type="molecule type" value="Genomic_DNA"/>
</dbReference>
<comment type="caution">
    <text evidence="2">The sequence shown here is derived from an EMBL/GenBank/DDBJ whole genome shotgun (WGS) entry which is preliminary data.</text>
</comment>
<gene>
    <name evidence="2" type="ORF">ACFSFX_16410</name>
</gene>
<feature type="domain" description="GAF" evidence="1">
    <location>
        <begin position="136"/>
        <end position="269"/>
    </location>
</feature>
<dbReference type="InterPro" id="IPR029016">
    <property type="entry name" value="GAF-like_dom_sf"/>
</dbReference>
<proteinExistence type="predicted"/>
<dbReference type="SUPFAM" id="SSF55781">
    <property type="entry name" value="GAF domain-like"/>
    <property type="match status" value="1"/>
</dbReference>
<dbReference type="RefSeq" id="WP_343881682.1">
    <property type="nucleotide sequence ID" value="NZ_BAAAIJ010000059.1"/>
</dbReference>
<sequence length="273" mass="30631">MDPYLQQWFTRLAVMTSGSDLNAVWTNYTEIGGTCDVVEFEGYVHGLMQLEQFQRDMVSHAINEILDDEDSPVRRAAYTTDDVSLATGVPAESSFESLTDPALRRLTTTAAALFPVNQAESLRLQSLHRTGLMGSAPEERFDRITRQAQQQFGVSSASIALIGQHRQFIKSVTGPIGENVPRRISFCDQTIRSERVMVVRDALVDSKFRNNPLVRLKPHIRFYAGYALRGPGGWPVGTLCIIDDRTRDFSKADELALKQLAAEAQNQMQMNRF</sequence>
<dbReference type="Pfam" id="PF01590">
    <property type="entry name" value="GAF"/>
    <property type="match status" value="1"/>
</dbReference>
<evidence type="ECO:0000259" key="1">
    <source>
        <dbReference type="SMART" id="SM00065"/>
    </source>
</evidence>
<organism evidence="2 3">
    <name type="scientific">Arthrobacter flavus</name>
    <dbReference type="NCBI Taxonomy" id="95172"/>
    <lineage>
        <taxon>Bacteria</taxon>
        <taxon>Bacillati</taxon>
        <taxon>Actinomycetota</taxon>
        <taxon>Actinomycetes</taxon>
        <taxon>Micrococcales</taxon>
        <taxon>Micrococcaceae</taxon>
        <taxon>Arthrobacter</taxon>
    </lineage>
</organism>
<dbReference type="SMART" id="SM00065">
    <property type="entry name" value="GAF"/>
    <property type="match status" value="1"/>
</dbReference>
<dbReference type="InterPro" id="IPR003018">
    <property type="entry name" value="GAF"/>
</dbReference>
<evidence type="ECO:0000313" key="2">
    <source>
        <dbReference type="EMBL" id="MFD1848168.1"/>
    </source>
</evidence>